<protein>
    <recommendedName>
        <fullName evidence="1">TubC N-terminal docking domain-containing protein</fullName>
    </recommendedName>
</protein>
<dbReference type="InterPro" id="IPR044894">
    <property type="entry name" value="TubC_N_sf"/>
</dbReference>
<feature type="domain" description="TubC N-terminal docking" evidence="1">
    <location>
        <begin position="6"/>
        <end position="48"/>
    </location>
</feature>
<gene>
    <name evidence="2" type="ORF">ACFO6Q_18045</name>
</gene>
<accession>A0ABV9R0M8</accession>
<sequence>MSAVTLRELNDHGIRLAVVENHLKVAAPSGTLTPELTERIRVSKPALIVSIRLSELRSRLRHIAEVEVVDTSLIDTLPDADVLDCELLPERARRAFVLALRDTHLRAQGKCPAGETAPALCRKCGPVWLAPEVAAHAPIISGWPIVLGCPWCSCQRQGRGIPRPPVTCAECIFFVRDSINPAGGLGTCGKGVEANVPAYPHAKRQCAEFNPRGPT</sequence>
<keyword evidence="3" id="KW-1185">Reference proteome</keyword>
<dbReference type="EMBL" id="JBHSHD010000016">
    <property type="protein sequence ID" value="MFC4822234.1"/>
    <property type="molecule type" value="Genomic_DNA"/>
</dbReference>
<dbReference type="RefSeq" id="WP_380022515.1">
    <property type="nucleotide sequence ID" value="NZ_JBHSHD010000016.1"/>
</dbReference>
<proteinExistence type="predicted"/>
<dbReference type="InterPro" id="IPR041464">
    <property type="entry name" value="TubC_N"/>
</dbReference>
<dbReference type="Proteomes" id="UP001595886">
    <property type="component" value="Unassembled WGS sequence"/>
</dbReference>
<evidence type="ECO:0000313" key="3">
    <source>
        <dbReference type="Proteomes" id="UP001595886"/>
    </source>
</evidence>
<name>A0ABV9R0M8_9GAMM</name>
<reference evidence="3" key="1">
    <citation type="journal article" date="2019" name="Int. J. Syst. Evol. Microbiol.">
        <title>The Global Catalogue of Microorganisms (GCM) 10K type strain sequencing project: providing services to taxonomists for standard genome sequencing and annotation.</title>
        <authorList>
            <consortium name="The Broad Institute Genomics Platform"/>
            <consortium name="The Broad Institute Genome Sequencing Center for Infectious Disease"/>
            <person name="Wu L."/>
            <person name="Ma J."/>
        </authorList>
    </citation>
    <scope>NUCLEOTIDE SEQUENCE [LARGE SCALE GENOMIC DNA]</scope>
    <source>
        <strain evidence="3">CCUG 30340</strain>
    </source>
</reference>
<comment type="caution">
    <text evidence="2">The sequence shown here is derived from an EMBL/GenBank/DDBJ whole genome shotgun (WGS) entry which is preliminary data.</text>
</comment>
<dbReference type="Pfam" id="PF18563">
    <property type="entry name" value="TubC_N"/>
    <property type="match status" value="1"/>
</dbReference>
<organism evidence="2 3">
    <name type="scientific">Dokdonella ginsengisoli</name>
    <dbReference type="NCBI Taxonomy" id="363846"/>
    <lineage>
        <taxon>Bacteria</taxon>
        <taxon>Pseudomonadati</taxon>
        <taxon>Pseudomonadota</taxon>
        <taxon>Gammaproteobacteria</taxon>
        <taxon>Lysobacterales</taxon>
        <taxon>Rhodanobacteraceae</taxon>
        <taxon>Dokdonella</taxon>
    </lineage>
</organism>
<evidence type="ECO:0000259" key="1">
    <source>
        <dbReference type="Pfam" id="PF18563"/>
    </source>
</evidence>
<evidence type="ECO:0000313" key="2">
    <source>
        <dbReference type="EMBL" id="MFC4822234.1"/>
    </source>
</evidence>
<dbReference type="Gene3D" id="1.10.10.1830">
    <property type="entry name" value="Non-ribosomal peptide synthase, adenylation domain"/>
    <property type="match status" value="1"/>
</dbReference>